<sequence>MILYIEREILLDTKCQDLYLCNNELNNEYLLISSSNKCLCKKQRAILCKYDHDLCQNRCLIEHNLLVKQKNQSNHILINDNPTNVVLLDKNELENNSEIVYICHKNNLPQPIFEHLENQLNHTNNSSTNISISRTFIIDFLLKYSVLAQSVYGIYLTLQQARHNSFRLRGENIYMQSATIHYWSPGSITSN</sequence>
<organism evidence="1 2">
    <name type="scientific">Rotaria sordida</name>
    <dbReference type="NCBI Taxonomy" id="392033"/>
    <lineage>
        <taxon>Eukaryota</taxon>
        <taxon>Metazoa</taxon>
        <taxon>Spiralia</taxon>
        <taxon>Gnathifera</taxon>
        <taxon>Rotifera</taxon>
        <taxon>Eurotatoria</taxon>
        <taxon>Bdelloidea</taxon>
        <taxon>Philodinida</taxon>
        <taxon>Philodinidae</taxon>
        <taxon>Rotaria</taxon>
    </lineage>
</organism>
<reference evidence="1" key="1">
    <citation type="submission" date="2021-02" db="EMBL/GenBank/DDBJ databases">
        <authorList>
            <person name="Nowell W R."/>
        </authorList>
    </citation>
    <scope>NUCLEOTIDE SEQUENCE</scope>
</reference>
<dbReference type="Proteomes" id="UP000663889">
    <property type="component" value="Unassembled WGS sequence"/>
</dbReference>
<evidence type="ECO:0000313" key="2">
    <source>
        <dbReference type="Proteomes" id="UP000663889"/>
    </source>
</evidence>
<protein>
    <submittedName>
        <fullName evidence="1">Uncharacterized protein</fullName>
    </submittedName>
</protein>
<name>A0A814V7E1_9BILA</name>
<comment type="caution">
    <text evidence="1">The sequence shown here is derived from an EMBL/GenBank/DDBJ whole genome shotgun (WGS) entry which is preliminary data.</text>
</comment>
<accession>A0A814V7E1</accession>
<proteinExistence type="predicted"/>
<dbReference type="AlphaFoldDB" id="A0A814V7E1"/>
<gene>
    <name evidence="1" type="ORF">SEV965_LOCUS20220</name>
</gene>
<dbReference type="EMBL" id="CAJNOU010001300">
    <property type="protein sequence ID" value="CAF1184140.1"/>
    <property type="molecule type" value="Genomic_DNA"/>
</dbReference>
<evidence type="ECO:0000313" key="1">
    <source>
        <dbReference type="EMBL" id="CAF1184140.1"/>
    </source>
</evidence>